<sequence length="598" mass="64988">MKKRHLKFIPIVLAAPLFTLTSCVDNDYDLDDNIDLTIQVGGSEFAIPGGETEPIPLSKILDIEEDGVVKTTPSGDYYLLQEGSEKTTNIFVNGFEVNSPNINPIDQELSFTIPEQLSSIPPQEISAELPEKKTEFDIKGENLPSDIKNLSVIKMDMEAKIHFSFTPAVASKLSLKGVVLNFPEFIISSKLTNGMLKLKDQEVHTATSTGGLTLIVPIEGIDCNKNGVFFDETSHTLSIHGDIVLNGEVSINTGDVDQRYEGTTTSVTLLAEINLEDANTKESIVNVNSVTGIVKPDIDITLDPVTLTGLPDFLSDEKVTLSVENPMVFFTADNKTPVAAGINGNITSYIYNDNGEKIPLLKPEDPAVLFNFTVAKEKKQEFCLSPIAPTGMEDVIHVEVPNMPSLITKIPDLFEFDVITEATDEETEIELNKTYTITTDYNVNVPFVFGPKITTIVYKDSVDGWYDDLKDYEVKQINATAAAINKIPLGLNFTAEALTVDDQGKSKILDGVVVTVIVDGEKDGIIKAGNNNTATESSLVIEIVEKTPGAVKMLDGLAFEVVAASTTGAEGQQLNENQTLQLKNVRLKVPGGVIVDLN</sequence>
<accession>A0A926F5Q9</accession>
<comment type="caution">
    <text evidence="1">The sequence shown here is derived from an EMBL/GenBank/DDBJ whole genome shotgun (WGS) entry which is preliminary data.</text>
</comment>
<dbReference type="EMBL" id="JACRTF010000001">
    <property type="protein sequence ID" value="MBC8592507.1"/>
    <property type="molecule type" value="Genomic_DNA"/>
</dbReference>
<keyword evidence="2" id="KW-1185">Reference proteome</keyword>
<protein>
    <submittedName>
        <fullName evidence="1">Uncharacterized protein</fullName>
    </submittedName>
</protein>
<dbReference type="RefSeq" id="WP_262433682.1">
    <property type="nucleotide sequence ID" value="NZ_JACRTF010000001.1"/>
</dbReference>
<dbReference type="Proteomes" id="UP000651085">
    <property type="component" value="Unassembled WGS sequence"/>
</dbReference>
<dbReference type="AlphaFoldDB" id="A0A926F5Q9"/>
<organism evidence="1 2">
    <name type="scientific">Jilunia laotingensis</name>
    <dbReference type="NCBI Taxonomy" id="2763675"/>
    <lineage>
        <taxon>Bacteria</taxon>
        <taxon>Pseudomonadati</taxon>
        <taxon>Bacteroidota</taxon>
        <taxon>Bacteroidia</taxon>
        <taxon>Bacteroidales</taxon>
        <taxon>Bacteroidaceae</taxon>
        <taxon>Jilunia</taxon>
    </lineage>
</organism>
<gene>
    <name evidence="1" type="ORF">H8744_04455</name>
</gene>
<evidence type="ECO:0000313" key="2">
    <source>
        <dbReference type="Proteomes" id="UP000651085"/>
    </source>
</evidence>
<proteinExistence type="predicted"/>
<reference evidence="1" key="1">
    <citation type="submission" date="2020-08" db="EMBL/GenBank/DDBJ databases">
        <title>Genome public.</title>
        <authorList>
            <person name="Liu C."/>
            <person name="Sun Q."/>
        </authorList>
    </citation>
    <scope>NUCLEOTIDE SEQUENCE</scope>
    <source>
        <strain evidence="1">N12</strain>
    </source>
</reference>
<evidence type="ECO:0000313" key="1">
    <source>
        <dbReference type="EMBL" id="MBC8592507.1"/>
    </source>
</evidence>
<dbReference type="PROSITE" id="PS51257">
    <property type="entry name" value="PROKAR_LIPOPROTEIN"/>
    <property type="match status" value="1"/>
</dbReference>
<name>A0A926F5Q9_9BACT</name>